<gene>
    <name evidence="1" type="ORF">BOTBODRAFT_32199</name>
</gene>
<name>A0A067MSP8_BOTB1</name>
<organism evidence="1 2">
    <name type="scientific">Botryobasidium botryosum (strain FD-172 SS1)</name>
    <dbReference type="NCBI Taxonomy" id="930990"/>
    <lineage>
        <taxon>Eukaryota</taxon>
        <taxon>Fungi</taxon>
        <taxon>Dikarya</taxon>
        <taxon>Basidiomycota</taxon>
        <taxon>Agaricomycotina</taxon>
        <taxon>Agaricomycetes</taxon>
        <taxon>Cantharellales</taxon>
        <taxon>Botryobasidiaceae</taxon>
        <taxon>Botryobasidium</taxon>
    </lineage>
</organism>
<dbReference type="EMBL" id="KL198035">
    <property type="protein sequence ID" value="KDQ14842.1"/>
    <property type="molecule type" value="Genomic_DNA"/>
</dbReference>
<evidence type="ECO:0000313" key="2">
    <source>
        <dbReference type="Proteomes" id="UP000027195"/>
    </source>
</evidence>
<dbReference type="InParanoid" id="A0A067MSP8"/>
<evidence type="ECO:0000313" key="1">
    <source>
        <dbReference type="EMBL" id="KDQ14842.1"/>
    </source>
</evidence>
<dbReference type="Proteomes" id="UP000027195">
    <property type="component" value="Unassembled WGS sequence"/>
</dbReference>
<dbReference type="AlphaFoldDB" id="A0A067MSP8"/>
<protein>
    <submittedName>
        <fullName evidence="1">Uncharacterized protein</fullName>
    </submittedName>
</protein>
<reference evidence="2" key="1">
    <citation type="journal article" date="2014" name="Proc. Natl. Acad. Sci. U.S.A.">
        <title>Extensive sampling of basidiomycete genomes demonstrates inadequacy of the white-rot/brown-rot paradigm for wood decay fungi.</title>
        <authorList>
            <person name="Riley R."/>
            <person name="Salamov A.A."/>
            <person name="Brown D.W."/>
            <person name="Nagy L.G."/>
            <person name="Floudas D."/>
            <person name="Held B.W."/>
            <person name="Levasseur A."/>
            <person name="Lombard V."/>
            <person name="Morin E."/>
            <person name="Otillar R."/>
            <person name="Lindquist E.A."/>
            <person name="Sun H."/>
            <person name="LaButti K.M."/>
            <person name="Schmutz J."/>
            <person name="Jabbour D."/>
            <person name="Luo H."/>
            <person name="Baker S.E."/>
            <person name="Pisabarro A.G."/>
            <person name="Walton J.D."/>
            <person name="Blanchette R.A."/>
            <person name="Henrissat B."/>
            <person name="Martin F."/>
            <person name="Cullen D."/>
            <person name="Hibbett D.S."/>
            <person name="Grigoriev I.V."/>
        </authorList>
    </citation>
    <scope>NUCLEOTIDE SEQUENCE [LARGE SCALE GENOMIC DNA]</scope>
    <source>
        <strain evidence="2">FD-172 SS1</strain>
    </source>
</reference>
<keyword evidence="2" id="KW-1185">Reference proteome</keyword>
<sequence length="72" mass="8209">MKGLSPSAPVPLVLSQQLWAVFDLGVRGYLIYVIRSHCVERKRSYGNELGRSGYIQRFHEHQIVKSSAVYCI</sequence>
<proteinExistence type="predicted"/>
<accession>A0A067MSP8</accession>
<dbReference type="HOGENOM" id="CLU_2721873_0_0_1"/>